<reference evidence="1 2" key="1">
    <citation type="submission" date="2019-03" db="EMBL/GenBank/DDBJ databases">
        <title>Genomic Encyclopedia of Type Strains, Phase IV (KMG-IV): sequencing the most valuable type-strain genomes for metagenomic binning, comparative biology and taxonomic classification.</title>
        <authorList>
            <person name="Goeker M."/>
        </authorList>
    </citation>
    <scope>NUCLEOTIDE SEQUENCE [LARGE SCALE GENOMIC DNA]</scope>
    <source>
        <strain evidence="1 2">DSM 4868</strain>
    </source>
</reference>
<dbReference type="Proteomes" id="UP000295142">
    <property type="component" value="Unassembled WGS sequence"/>
</dbReference>
<dbReference type="RefSeq" id="WP_132540218.1">
    <property type="nucleotide sequence ID" value="NZ_SLWW01000001.1"/>
</dbReference>
<accession>A0A4R2KUV3</accession>
<gene>
    <name evidence="1" type="ORF">EV655_101124</name>
</gene>
<dbReference type="SUPFAM" id="SSF53254">
    <property type="entry name" value="Phosphoglycerate mutase-like"/>
    <property type="match status" value="1"/>
</dbReference>
<evidence type="ECO:0000313" key="2">
    <source>
        <dbReference type="Proteomes" id="UP000295142"/>
    </source>
</evidence>
<dbReference type="CDD" id="cd07067">
    <property type="entry name" value="HP_PGM_like"/>
    <property type="match status" value="1"/>
</dbReference>
<organism evidence="1 2">
    <name type="scientific">Rhodovulum euryhalinum</name>
    <dbReference type="NCBI Taxonomy" id="35805"/>
    <lineage>
        <taxon>Bacteria</taxon>
        <taxon>Pseudomonadati</taxon>
        <taxon>Pseudomonadota</taxon>
        <taxon>Alphaproteobacteria</taxon>
        <taxon>Rhodobacterales</taxon>
        <taxon>Paracoccaceae</taxon>
        <taxon>Rhodovulum</taxon>
    </lineage>
</organism>
<protein>
    <submittedName>
        <fullName evidence="1">Alpha-ribazole phosphatase</fullName>
    </submittedName>
</protein>
<dbReference type="InterPro" id="IPR013078">
    <property type="entry name" value="His_Pase_superF_clade-1"/>
</dbReference>
<dbReference type="InterPro" id="IPR029033">
    <property type="entry name" value="His_PPase_superfam"/>
</dbReference>
<keyword evidence="2" id="KW-1185">Reference proteome</keyword>
<dbReference type="AlphaFoldDB" id="A0A4R2KUV3"/>
<proteinExistence type="predicted"/>
<dbReference type="OrthoDB" id="9781415at2"/>
<dbReference type="SMART" id="SM00855">
    <property type="entry name" value="PGAM"/>
    <property type="match status" value="1"/>
</dbReference>
<sequence>MGLILVRHTAPDVAPGTCYGRLDLPPGPGFADEAAAVLDAMPPVTRVLTSPLIRCRALAEHIGAARGLPVEVEPRLIEIDFGAWEGLAWDAVPRDELDAWAADFWNARPHGGESVAMFTARVADWLAGQGGAAGWLAVTHAGLMRAAQHLLGRDESWACRFSHGQTLALSAGDLSALAARPMP</sequence>
<dbReference type="EMBL" id="SLWW01000001">
    <property type="protein sequence ID" value="TCO73968.1"/>
    <property type="molecule type" value="Genomic_DNA"/>
</dbReference>
<evidence type="ECO:0000313" key="1">
    <source>
        <dbReference type="EMBL" id="TCO73968.1"/>
    </source>
</evidence>
<dbReference type="Pfam" id="PF00300">
    <property type="entry name" value="His_Phos_1"/>
    <property type="match status" value="1"/>
</dbReference>
<dbReference type="Gene3D" id="3.40.50.1240">
    <property type="entry name" value="Phosphoglycerate mutase-like"/>
    <property type="match status" value="1"/>
</dbReference>
<comment type="caution">
    <text evidence="1">The sequence shown here is derived from an EMBL/GenBank/DDBJ whole genome shotgun (WGS) entry which is preliminary data.</text>
</comment>
<name>A0A4R2KUV3_9RHOB</name>